<evidence type="ECO:0000313" key="1">
    <source>
        <dbReference type="EMBL" id="GBP19725.1"/>
    </source>
</evidence>
<gene>
    <name evidence="1" type="ORF">EVAR_8885_1</name>
</gene>
<sequence>MGTEIAEVSENLGAAAAQGSTCECADGGMRAMEVSWISGATGGSSGRAGCKCRTLEFFSAKSQTMWMRGKFQWLPIIKFAGGLIRAVTAATVVGVVFDSSLSFAQYAASIVEKEERRMREERCRELFGFYLNVAVQLNDGWVALDYETS</sequence>
<proteinExistence type="predicted"/>
<dbReference type="AlphaFoldDB" id="A0A4C1U077"/>
<evidence type="ECO:0000313" key="2">
    <source>
        <dbReference type="Proteomes" id="UP000299102"/>
    </source>
</evidence>
<dbReference type="EMBL" id="BGZK01000111">
    <property type="protein sequence ID" value="GBP19725.1"/>
    <property type="molecule type" value="Genomic_DNA"/>
</dbReference>
<reference evidence="1 2" key="1">
    <citation type="journal article" date="2019" name="Commun. Biol.">
        <title>The bagworm genome reveals a unique fibroin gene that provides high tensile strength.</title>
        <authorList>
            <person name="Kono N."/>
            <person name="Nakamura H."/>
            <person name="Ohtoshi R."/>
            <person name="Tomita M."/>
            <person name="Numata K."/>
            <person name="Arakawa K."/>
        </authorList>
    </citation>
    <scope>NUCLEOTIDE SEQUENCE [LARGE SCALE GENOMIC DNA]</scope>
</reference>
<protein>
    <submittedName>
        <fullName evidence="1">Uncharacterized protein</fullName>
    </submittedName>
</protein>
<keyword evidence="2" id="KW-1185">Reference proteome</keyword>
<name>A0A4C1U077_EUMVA</name>
<organism evidence="1 2">
    <name type="scientific">Eumeta variegata</name>
    <name type="common">Bagworm moth</name>
    <name type="synonym">Eumeta japonica</name>
    <dbReference type="NCBI Taxonomy" id="151549"/>
    <lineage>
        <taxon>Eukaryota</taxon>
        <taxon>Metazoa</taxon>
        <taxon>Ecdysozoa</taxon>
        <taxon>Arthropoda</taxon>
        <taxon>Hexapoda</taxon>
        <taxon>Insecta</taxon>
        <taxon>Pterygota</taxon>
        <taxon>Neoptera</taxon>
        <taxon>Endopterygota</taxon>
        <taxon>Lepidoptera</taxon>
        <taxon>Glossata</taxon>
        <taxon>Ditrysia</taxon>
        <taxon>Tineoidea</taxon>
        <taxon>Psychidae</taxon>
        <taxon>Oiketicinae</taxon>
        <taxon>Eumeta</taxon>
    </lineage>
</organism>
<dbReference type="Proteomes" id="UP000299102">
    <property type="component" value="Unassembled WGS sequence"/>
</dbReference>
<comment type="caution">
    <text evidence="1">The sequence shown here is derived from an EMBL/GenBank/DDBJ whole genome shotgun (WGS) entry which is preliminary data.</text>
</comment>
<accession>A0A4C1U077</accession>